<evidence type="ECO:0000259" key="9">
    <source>
        <dbReference type="PROSITE" id="PS50156"/>
    </source>
</evidence>
<dbReference type="AlphaFoldDB" id="A0ABD2IH55"/>
<dbReference type="GO" id="GO:0016020">
    <property type="term" value="C:membrane"/>
    <property type="evidence" value="ECO:0007669"/>
    <property type="project" value="UniProtKB-SubCell"/>
</dbReference>
<dbReference type="EMBL" id="JBICCN010000327">
    <property type="protein sequence ID" value="KAL3077327.1"/>
    <property type="molecule type" value="Genomic_DNA"/>
</dbReference>
<feature type="transmembrane region" description="Helical" evidence="8">
    <location>
        <begin position="313"/>
        <end position="333"/>
    </location>
</feature>
<dbReference type="PROSITE" id="PS50156">
    <property type="entry name" value="SSD"/>
    <property type="match status" value="1"/>
</dbReference>
<comment type="similarity">
    <text evidence="2">Belongs to the patched family.</text>
</comment>
<proteinExistence type="inferred from homology"/>
<evidence type="ECO:0000313" key="10">
    <source>
        <dbReference type="EMBL" id="KAL3077327.1"/>
    </source>
</evidence>
<feature type="transmembrane region" description="Helical" evidence="8">
    <location>
        <begin position="853"/>
        <end position="873"/>
    </location>
</feature>
<dbReference type="InterPro" id="IPR051697">
    <property type="entry name" value="Patched_domain-protein"/>
</dbReference>
<feature type="transmembrane region" description="Helical" evidence="8">
    <location>
        <begin position="827"/>
        <end position="846"/>
    </location>
</feature>
<feature type="region of interest" description="Disordered" evidence="7">
    <location>
        <begin position="520"/>
        <end position="585"/>
    </location>
</feature>
<dbReference type="Proteomes" id="UP001620645">
    <property type="component" value="Unassembled WGS sequence"/>
</dbReference>
<name>A0ABD2IH55_HETSC</name>
<dbReference type="InterPro" id="IPR003392">
    <property type="entry name" value="PTHD_SSD"/>
</dbReference>
<sequence>MASFRSFLSNWSKFPWPSAASFALDRRFVRLFWLWGFLVHRFRWPLFLAPFLTTAFLAFGFLWIDDQETRDPLFVFSPENARWKFERAALSEHWPLDEQHFWPGKSYDYFGYVDVIAVGRRNSDEGGERPNILSRDYLNELERINKFILHNLTVPVLLPNSSIREVGFTDLCMTYAWKCYLNDHITMLQPKGRWIGGLQAEVIELAKEIIEQEVHITYPIGWRGTEPIYFGALVGGVHLVDEKGHFDYASAVRMTFNVRSGAVEEISGRWKKRLAEFLSSKTSPASDLLEFGLYHNESLPEGLQDVANTLTPKLAGCALLLFVFCLACSIVFLNASSSGTKVIGIDWVRSKPILGVAALLCPALASVSAFGSLLWMGSLYNAIVNVSPFIVLCVGIDDAFLMTAAWHRTDPKLKSERRMAETLAEAAVAISITSFTDMLSFGIGCFTTLPVVRLFCLYTFFGIFFTYLYQITYFAAVMAFAGQMEQSGDHSLLFGLRALRPEEADSTFKRWMLAGSSAEAAAEEGEEKGGEMKPNGAKDGKRRERDQSQRMEGTEEDNWQTEGQKDEKRDGQKDQEECHPSHFAQQRQQTLVNRLFREIYGPFLLSKRTKLYVLLCYVLFLLFSLLGIWQMREGLNPKNLIRPSFYLTDFYELIDETFWKEGLQLQVLVSDPPDLFNQTERKRLDEMVAAFEDTKFTMRHNATMFWLNAFETQMEEERRTQNISLPKTSDEWYERCREWILVAGGRRLWELDMDWAEARTDAGPTAVPRLKAFRFQVGLRNYRTPTDHTNGCRLMRAIADQFAEFNVTTFHEYYPFADQYLELKPALFRNCLLAMVCMMFVSFLMIPNWHAAFLITAAIASIDIGVLGYMSLWGVNLESVSMITIIMSIGFAPGELSPDERAIAALETLGWPVFLGAFSTIVGIMVLALVDAHIILIFFKTVFLVITFSLLHGMVFLPILLTVAMPNERKVPTEAADREEREKQKYDERGENE</sequence>
<feature type="transmembrane region" description="Helical" evidence="8">
    <location>
        <begin position="909"/>
        <end position="930"/>
    </location>
</feature>
<protein>
    <recommendedName>
        <fullName evidence="9">SSD domain-containing protein</fullName>
    </recommendedName>
</protein>
<dbReference type="InterPro" id="IPR000731">
    <property type="entry name" value="SSD"/>
</dbReference>
<feature type="domain" description="SSD" evidence="9">
    <location>
        <begin position="320"/>
        <end position="480"/>
    </location>
</feature>
<evidence type="ECO:0000256" key="1">
    <source>
        <dbReference type="ARBA" id="ARBA00004141"/>
    </source>
</evidence>
<keyword evidence="4 8" id="KW-1133">Transmembrane helix</keyword>
<comment type="subcellular location">
    <subcellularLocation>
        <location evidence="1">Membrane</location>
        <topology evidence="1">Multi-pass membrane protein</topology>
    </subcellularLocation>
</comment>
<feature type="compositionally biased region" description="Basic and acidic residues" evidence="7">
    <location>
        <begin position="527"/>
        <end position="553"/>
    </location>
</feature>
<feature type="region of interest" description="Disordered" evidence="7">
    <location>
        <begin position="971"/>
        <end position="993"/>
    </location>
</feature>
<gene>
    <name evidence="10" type="ORF">niasHS_013316</name>
</gene>
<feature type="transmembrane region" description="Helical" evidence="8">
    <location>
        <begin position="382"/>
        <end position="406"/>
    </location>
</feature>
<organism evidence="10 11">
    <name type="scientific">Heterodera schachtii</name>
    <name type="common">Sugarbeet cyst nematode worm</name>
    <name type="synonym">Tylenchus schachtii</name>
    <dbReference type="NCBI Taxonomy" id="97005"/>
    <lineage>
        <taxon>Eukaryota</taxon>
        <taxon>Metazoa</taxon>
        <taxon>Ecdysozoa</taxon>
        <taxon>Nematoda</taxon>
        <taxon>Chromadorea</taxon>
        <taxon>Rhabditida</taxon>
        <taxon>Tylenchina</taxon>
        <taxon>Tylenchomorpha</taxon>
        <taxon>Tylenchoidea</taxon>
        <taxon>Heteroderidae</taxon>
        <taxon>Heteroderinae</taxon>
        <taxon>Heterodera</taxon>
    </lineage>
</organism>
<reference evidence="10 11" key="1">
    <citation type="submission" date="2024-10" db="EMBL/GenBank/DDBJ databases">
        <authorList>
            <person name="Kim D."/>
        </authorList>
    </citation>
    <scope>NUCLEOTIDE SEQUENCE [LARGE SCALE GENOMIC DNA]</scope>
    <source>
        <strain evidence="10">Taebaek</strain>
    </source>
</reference>
<comment type="caution">
    <text evidence="10">The sequence shown here is derived from an EMBL/GenBank/DDBJ whole genome shotgun (WGS) entry which is preliminary data.</text>
</comment>
<accession>A0ABD2IH55</accession>
<dbReference type="PANTHER" id="PTHR10796:SF191">
    <property type="entry name" value="SSD DOMAIN-CONTAINING PROTEIN"/>
    <property type="match status" value="1"/>
</dbReference>
<keyword evidence="6" id="KW-0325">Glycoprotein</keyword>
<evidence type="ECO:0000256" key="2">
    <source>
        <dbReference type="ARBA" id="ARBA00005585"/>
    </source>
</evidence>
<feature type="transmembrane region" description="Helical" evidence="8">
    <location>
        <begin position="936"/>
        <end position="961"/>
    </location>
</feature>
<dbReference type="Gene3D" id="1.20.1640.10">
    <property type="entry name" value="Multidrug efflux transporter AcrB transmembrane domain"/>
    <property type="match status" value="3"/>
</dbReference>
<keyword evidence="5 8" id="KW-0472">Membrane</keyword>
<evidence type="ECO:0000256" key="8">
    <source>
        <dbReference type="SAM" id="Phobius"/>
    </source>
</evidence>
<keyword evidence="3 8" id="KW-0812">Transmembrane</keyword>
<keyword evidence="11" id="KW-1185">Reference proteome</keyword>
<feature type="compositionally biased region" description="Basic and acidic residues" evidence="7">
    <location>
        <begin position="563"/>
        <end position="580"/>
    </location>
</feature>
<evidence type="ECO:0000256" key="4">
    <source>
        <dbReference type="ARBA" id="ARBA00022989"/>
    </source>
</evidence>
<feature type="transmembrane region" description="Helical" evidence="8">
    <location>
        <begin position="611"/>
        <end position="629"/>
    </location>
</feature>
<evidence type="ECO:0000256" key="3">
    <source>
        <dbReference type="ARBA" id="ARBA00022692"/>
    </source>
</evidence>
<dbReference type="SUPFAM" id="SSF82866">
    <property type="entry name" value="Multidrug efflux transporter AcrB transmembrane domain"/>
    <property type="match status" value="2"/>
</dbReference>
<evidence type="ECO:0000256" key="7">
    <source>
        <dbReference type="SAM" id="MobiDB-lite"/>
    </source>
</evidence>
<feature type="transmembrane region" description="Helical" evidence="8">
    <location>
        <begin position="353"/>
        <end position="376"/>
    </location>
</feature>
<evidence type="ECO:0000256" key="5">
    <source>
        <dbReference type="ARBA" id="ARBA00023136"/>
    </source>
</evidence>
<feature type="transmembrane region" description="Helical" evidence="8">
    <location>
        <begin position="46"/>
        <end position="64"/>
    </location>
</feature>
<dbReference type="PANTHER" id="PTHR10796">
    <property type="entry name" value="PATCHED-RELATED"/>
    <property type="match status" value="1"/>
</dbReference>
<evidence type="ECO:0000256" key="6">
    <source>
        <dbReference type="ARBA" id="ARBA00023180"/>
    </source>
</evidence>
<evidence type="ECO:0000313" key="11">
    <source>
        <dbReference type="Proteomes" id="UP001620645"/>
    </source>
</evidence>
<dbReference type="Pfam" id="PF02460">
    <property type="entry name" value="Patched"/>
    <property type="match status" value="1"/>
</dbReference>